<dbReference type="PANTHER" id="PTHR36922:SF1">
    <property type="entry name" value="DUF1993 DOMAIN-CONTAINING PROTEIN"/>
    <property type="match status" value="1"/>
</dbReference>
<organism evidence="1 2">
    <name type="scientific">Hyphodiscus hymeniophilus</name>
    <dbReference type="NCBI Taxonomy" id="353542"/>
    <lineage>
        <taxon>Eukaryota</taxon>
        <taxon>Fungi</taxon>
        <taxon>Dikarya</taxon>
        <taxon>Ascomycota</taxon>
        <taxon>Pezizomycotina</taxon>
        <taxon>Leotiomycetes</taxon>
        <taxon>Helotiales</taxon>
        <taxon>Hyphodiscaceae</taxon>
        <taxon>Hyphodiscus</taxon>
    </lineage>
</organism>
<dbReference type="AlphaFoldDB" id="A0A9P6VHI4"/>
<dbReference type="InterPro" id="IPR018531">
    <property type="entry name" value="DUF1993"/>
</dbReference>
<proteinExistence type="predicted"/>
<protein>
    <recommendedName>
        <fullName evidence="3">DUF1993 domain-containing protein</fullName>
    </recommendedName>
</protein>
<gene>
    <name evidence="1" type="ORF">D0Z07_5702</name>
</gene>
<keyword evidence="2" id="KW-1185">Reference proteome</keyword>
<dbReference type="PANTHER" id="PTHR36922">
    <property type="entry name" value="BLL2446 PROTEIN"/>
    <property type="match status" value="1"/>
</dbReference>
<dbReference type="Pfam" id="PF09351">
    <property type="entry name" value="DUF1993"/>
    <property type="match status" value="1"/>
</dbReference>
<name>A0A9P6VHI4_9HELO</name>
<dbReference type="SUPFAM" id="SSF109854">
    <property type="entry name" value="DinB/YfiT-like putative metalloenzymes"/>
    <property type="match status" value="1"/>
</dbReference>
<reference evidence="1" key="1">
    <citation type="submission" date="2019-07" db="EMBL/GenBank/DDBJ databases">
        <title>Hyphodiscus hymeniophilus genome sequencing and assembly.</title>
        <authorList>
            <person name="Kramer G."/>
            <person name="Nodwell J."/>
        </authorList>
    </citation>
    <scope>NUCLEOTIDE SEQUENCE</scope>
    <source>
        <strain evidence="1">ATCC 34498</strain>
    </source>
</reference>
<dbReference type="Proteomes" id="UP000785200">
    <property type="component" value="Unassembled WGS sequence"/>
</dbReference>
<sequence length="166" mass="18388">MTVTLYDTTVPLFITNVKMIKTIIEKGREKFSSNESELLESKLVEGMGGFIFQIQRISDTAKGLAVRAGNVAPVALPDNEKTFADVQARLQKTVDILESIKEDDFNASAEKTIKVPSAKLGAIDMSGRDYVVKFAIPNFFFHVCMTYALLRKAGVDVGKDDFLCRN</sequence>
<dbReference type="InterPro" id="IPR034660">
    <property type="entry name" value="DinB/YfiT-like"/>
</dbReference>
<dbReference type="OrthoDB" id="3724345at2759"/>
<dbReference type="EMBL" id="VNKQ01000011">
    <property type="protein sequence ID" value="KAG0647842.1"/>
    <property type="molecule type" value="Genomic_DNA"/>
</dbReference>
<accession>A0A9P6VHI4</accession>
<evidence type="ECO:0000313" key="2">
    <source>
        <dbReference type="Proteomes" id="UP000785200"/>
    </source>
</evidence>
<comment type="caution">
    <text evidence="1">The sequence shown here is derived from an EMBL/GenBank/DDBJ whole genome shotgun (WGS) entry which is preliminary data.</text>
</comment>
<evidence type="ECO:0000313" key="1">
    <source>
        <dbReference type="EMBL" id="KAG0647842.1"/>
    </source>
</evidence>
<dbReference type="Gene3D" id="1.20.120.450">
    <property type="entry name" value="dinb family like domain"/>
    <property type="match status" value="1"/>
</dbReference>
<evidence type="ECO:0008006" key="3">
    <source>
        <dbReference type="Google" id="ProtNLM"/>
    </source>
</evidence>